<reference evidence="2 3" key="1">
    <citation type="submission" date="2018-10" db="EMBL/GenBank/DDBJ databases">
        <title>A high-quality apple genome assembly.</title>
        <authorList>
            <person name="Hu J."/>
        </authorList>
    </citation>
    <scope>NUCLEOTIDE SEQUENCE [LARGE SCALE GENOMIC DNA]</scope>
    <source>
        <strain evidence="3">cv. HFTH1</strain>
        <tissue evidence="2">Young leaf</tissue>
    </source>
</reference>
<proteinExistence type="predicted"/>
<organism evidence="2 3">
    <name type="scientific">Malus domestica</name>
    <name type="common">Apple</name>
    <name type="synonym">Pyrus malus</name>
    <dbReference type="NCBI Taxonomy" id="3750"/>
    <lineage>
        <taxon>Eukaryota</taxon>
        <taxon>Viridiplantae</taxon>
        <taxon>Streptophyta</taxon>
        <taxon>Embryophyta</taxon>
        <taxon>Tracheophyta</taxon>
        <taxon>Spermatophyta</taxon>
        <taxon>Magnoliopsida</taxon>
        <taxon>eudicotyledons</taxon>
        <taxon>Gunneridae</taxon>
        <taxon>Pentapetalae</taxon>
        <taxon>rosids</taxon>
        <taxon>fabids</taxon>
        <taxon>Rosales</taxon>
        <taxon>Rosaceae</taxon>
        <taxon>Amygdaloideae</taxon>
        <taxon>Maleae</taxon>
        <taxon>Malus</taxon>
    </lineage>
</organism>
<gene>
    <name evidence="2" type="ORF">DVH24_010347</name>
</gene>
<evidence type="ECO:0000256" key="1">
    <source>
        <dbReference type="SAM" id="Phobius"/>
    </source>
</evidence>
<accession>A0A498JX06</accession>
<evidence type="ECO:0000313" key="2">
    <source>
        <dbReference type="EMBL" id="RXH98022.1"/>
    </source>
</evidence>
<dbReference type="AlphaFoldDB" id="A0A498JX06"/>
<keyword evidence="3" id="KW-1185">Reference proteome</keyword>
<protein>
    <submittedName>
        <fullName evidence="2">Uncharacterized protein</fullName>
    </submittedName>
</protein>
<comment type="caution">
    <text evidence="2">The sequence shown here is derived from an EMBL/GenBank/DDBJ whole genome shotgun (WGS) entry which is preliminary data.</text>
</comment>
<keyword evidence="1" id="KW-1133">Transmembrane helix</keyword>
<evidence type="ECO:0000313" key="3">
    <source>
        <dbReference type="Proteomes" id="UP000290289"/>
    </source>
</evidence>
<keyword evidence="1" id="KW-0472">Membrane</keyword>
<feature type="transmembrane region" description="Helical" evidence="1">
    <location>
        <begin position="26"/>
        <end position="47"/>
    </location>
</feature>
<name>A0A498JX06_MALDO</name>
<sequence length="115" mass="13389">MGSHCFRGIDAGRRWGLDLPRVDHPVMLFLLYFVSFLFPVSYFLCCVAVFRSRLLFCFLLACLLWFRARLCLLLLDRPLLCSVPLCYVGEPCDFRVLECCSSRRLCRKMSGYVIC</sequence>
<dbReference type="Proteomes" id="UP000290289">
    <property type="component" value="Chromosome 5"/>
</dbReference>
<keyword evidence="1" id="KW-0812">Transmembrane</keyword>
<dbReference type="EMBL" id="RDQH01000331">
    <property type="protein sequence ID" value="RXH98022.1"/>
    <property type="molecule type" value="Genomic_DNA"/>
</dbReference>